<keyword evidence="1" id="KW-0472">Membrane</keyword>
<dbReference type="AlphaFoldDB" id="A0A2M6WZ02"/>
<proteinExistence type="predicted"/>
<evidence type="ECO:0000313" key="3">
    <source>
        <dbReference type="EMBL" id="PIT98033.1"/>
    </source>
</evidence>
<reference evidence="4" key="1">
    <citation type="submission" date="2017-09" db="EMBL/GenBank/DDBJ databases">
        <title>Depth-based differentiation of microbial function through sediment-hosted aquifers and enrichment of novel symbionts in the deep terrestrial subsurface.</title>
        <authorList>
            <person name="Probst A.J."/>
            <person name="Ladd B."/>
            <person name="Jarett J.K."/>
            <person name="Geller-Mcgrath D.E."/>
            <person name="Sieber C.M.K."/>
            <person name="Emerson J.B."/>
            <person name="Anantharaman K."/>
            <person name="Thomas B.C."/>
            <person name="Malmstrom R."/>
            <person name="Stieglmeier M."/>
            <person name="Klingl A."/>
            <person name="Woyke T."/>
            <person name="Ryan C.M."/>
            <person name="Banfield J.F."/>
        </authorList>
    </citation>
    <scope>NUCLEOTIDE SEQUENCE [LARGE SCALE GENOMIC DNA]</scope>
</reference>
<accession>A0A2M6WZ02</accession>
<sequence>MAKPARAKWIFVGIICILGAAVIGTSYRLRHDLRRNLERASLPEAIEYAEVTAPTLMLTSAAQPAAIVPSRSAAPAQLPAAVNLAIPFTPQAPHANWEDPYGELCEEASVLMAIRYIHQQKIASPDDADAAMLAIKAFEDDRFGYYQDTTAAETAAIITEYFDYHKVQIVENPAAADIRSAVAAGKPVIIPAAGRALNNPYFQTPGPLYHMLVVKGYTKTGQFITNDPGTRRGADFLYDESTLMNAMHDWRTDHNIEQGKKVMLVVG</sequence>
<dbReference type="Proteomes" id="UP000230731">
    <property type="component" value="Unassembled WGS sequence"/>
</dbReference>
<organism evidence="3 4">
    <name type="scientific">Candidatus Andersenbacteria bacterium CG10_big_fil_rev_8_21_14_0_10_54_11</name>
    <dbReference type="NCBI Taxonomy" id="1974485"/>
    <lineage>
        <taxon>Bacteria</taxon>
        <taxon>Candidatus Anderseniibacteriota</taxon>
    </lineage>
</organism>
<dbReference type="EMBL" id="PEZP01000035">
    <property type="protein sequence ID" value="PIT98033.1"/>
    <property type="molecule type" value="Genomic_DNA"/>
</dbReference>
<keyword evidence="1" id="KW-1133">Transmembrane helix</keyword>
<dbReference type="InterPro" id="IPR039564">
    <property type="entry name" value="Peptidase_C39-like"/>
</dbReference>
<name>A0A2M6WZ02_9BACT</name>
<protein>
    <recommendedName>
        <fullName evidence="2">Peptidase C39-like domain-containing protein</fullName>
    </recommendedName>
</protein>
<gene>
    <name evidence="3" type="ORF">COT71_02885</name>
</gene>
<keyword evidence="1" id="KW-0812">Transmembrane</keyword>
<evidence type="ECO:0000256" key="1">
    <source>
        <dbReference type="SAM" id="Phobius"/>
    </source>
</evidence>
<evidence type="ECO:0000313" key="4">
    <source>
        <dbReference type="Proteomes" id="UP000230731"/>
    </source>
</evidence>
<comment type="caution">
    <text evidence="3">The sequence shown here is derived from an EMBL/GenBank/DDBJ whole genome shotgun (WGS) entry which is preliminary data.</text>
</comment>
<feature type="transmembrane region" description="Helical" evidence="1">
    <location>
        <begin position="6"/>
        <end position="29"/>
    </location>
</feature>
<feature type="domain" description="Peptidase C39-like" evidence="2">
    <location>
        <begin position="86"/>
        <end position="228"/>
    </location>
</feature>
<evidence type="ECO:0000259" key="2">
    <source>
        <dbReference type="Pfam" id="PF13529"/>
    </source>
</evidence>
<dbReference type="Pfam" id="PF13529">
    <property type="entry name" value="Peptidase_C39_2"/>
    <property type="match status" value="1"/>
</dbReference>
<dbReference type="Gene3D" id="3.90.70.10">
    <property type="entry name" value="Cysteine proteinases"/>
    <property type="match status" value="1"/>
</dbReference>